<feature type="transmembrane region" description="Helical" evidence="8">
    <location>
        <begin position="128"/>
        <end position="151"/>
    </location>
</feature>
<feature type="transmembrane region" description="Helical" evidence="8">
    <location>
        <begin position="292"/>
        <end position="315"/>
    </location>
</feature>
<proteinExistence type="inferred from homology"/>
<keyword evidence="6 8" id="KW-1133">Transmembrane helix</keyword>
<dbReference type="GO" id="GO:0022857">
    <property type="term" value="F:transmembrane transporter activity"/>
    <property type="evidence" value="ECO:0007669"/>
    <property type="project" value="InterPro"/>
</dbReference>
<protein>
    <submittedName>
        <fullName evidence="9">Iron complex transport system permease protein</fullName>
    </submittedName>
</protein>
<evidence type="ECO:0000313" key="10">
    <source>
        <dbReference type="Proteomes" id="UP000198636"/>
    </source>
</evidence>
<name>A0A1G5K250_9FIRM</name>
<dbReference type="PANTHER" id="PTHR30472">
    <property type="entry name" value="FERRIC ENTEROBACTIN TRANSPORT SYSTEM PERMEASE PROTEIN"/>
    <property type="match status" value="1"/>
</dbReference>
<dbReference type="SUPFAM" id="SSF81345">
    <property type="entry name" value="ABC transporter involved in vitamin B12 uptake, BtuC"/>
    <property type="match status" value="1"/>
</dbReference>
<feature type="transmembrane region" description="Helical" evidence="8">
    <location>
        <begin position="205"/>
        <end position="226"/>
    </location>
</feature>
<keyword evidence="7 8" id="KW-0472">Membrane</keyword>
<feature type="transmembrane region" description="Helical" evidence="8">
    <location>
        <begin position="12"/>
        <end position="36"/>
    </location>
</feature>
<feature type="transmembrane region" description="Helical" evidence="8">
    <location>
        <begin position="321"/>
        <end position="339"/>
    </location>
</feature>
<evidence type="ECO:0000256" key="7">
    <source>
        <dbReference type="ARBA" id="ARBA00023136"/>
    </source>
</evidence>
<evidence type="ECO:0000256" key="3">
    <source>
        <dbReference type="ARBA" id="ARBA00022448"/>
    </source>
</evidence>
<dbReference type="Proteomes" id="UP000198636">
    <property type="component" value="Unassembled WGS sequence"/>
</dbReference>
<feature type="transmembrane region" description="Helical" evidence="8">
    <location>
        <begin position="252"/>
        <end position="280"/>
    </location>
</feature>
<evidence type="ECO:0000313" key="9">
    <source>
        <dbReference type="EMBL" id="SCY94683.1"/>
    </source>
</evidence>
<dbReference type="EMBL" id="FMUS01000023">
    <property type="protein sequence ID" value="SCY94683.1"/>
    <property type="molecule type" value="Genomic_DNA"/>
</dbReference>
<organism evidence="9 10">
    <name type="scientific">Alkaliphilus peptidifermentans DSM 18978</name>
    <dbReference type="NCBI Taxonomy" id="1120976"/>
    <lineage>
        <taxon>Bacteria</taxon>
        <taxon>Bacillati</taxon>
        <taxon>Bacillota</taxon>
        <taxon>Clostridia</taxon>
        <taxon>Peptostreptococcales</taxon>
        <taxon>Natronincolaceae</taxon>
        <taxon>Alkaliphilus</taxon>
    </lineage>
</organism>
<sequence>MKKELKFANQIVLLLLLLFLVIAVASVIGAANISIFNSIKIIFSQIPILGKNIDTSGIPQPHVAIITNIRLPRIFLAFLVGYGLSIVGVALQGLLKNPMADPYITGTSSGAALGAAIAIMLKLNRVIWGFGIVSIFAFFGALLATLIVYNLAKVKSKVPVTTLLLAGIATGQFFTAIMSFIMVISSKDVTSIVFWTMGSFSSRGWNHVQVAFLPIIIGSIIIYVFAKDLNVLLLGESTAQNTGVNVEWVKRVILITSALLTAFAVSVSGIIGFVGLIIPHVMRMLVGPDHRILIPASGLMGGIFLIAADTVARTVIAPTEIPVGIITALAGGPFFIYLLRKTKKVI</sequence>
<dbReference type="CDD" id="cd06550">
    <property type="entry name" value="TM_ABC_iron-siderophores_like"/>
    <property type="match status" value="1"/>
</dbReference>
<feature type="transmembrane region" description="Helical" evidence="8">
    <location>
        <begin position="74"/>
        <end position="91"/>
    </location>
</feature>
<keyword evidence="3" id="KW-0813">Transport</keyword>
<gene>
    <name evidence="9" type="ORF">SAMN03080606_03193</name>
</gene>
<reference evidence="9 10" key="1">
    <citation type="submission" date="2016-10" db="EMBL/GenBank/DDBJ databases">
        <authorList>
            <person name="de Groot N.N."/>
        </authorList>
    </citation>
    <scope>NUCLEOTIDE SEQUENCE [LARGE SCALE GENOMIC DNA]</scope>
    <source>
        <strain evidence="9 10">DSM 18978</strain>
    </source>
</reference>
<dbReference type="STRING" id="1120976.SAMN03080606_03193"/>
<dbReference type="Gene3D" id="1.10.3470.10">
    <property type="entry name" value="ABC transporter involved in vitamin B12 uptake, BtuC"/>
    <property type="match status" value="1"/>
</dbReference>
<dbReference type="Pfam" id="PF01032">
    <property type="entry name" value="FecCD"/>
    <property type="match status" value="1"/>
</dbReference>
<keyword evidence="4" id="KW-1003">Cell membrane</keyword>
<feature type="transmembrane region" description="Helical" evidence="8">
    <location>
        <begin position="163"/>
        <end position="184"/>
    </location>
</feature>
<evidence type="ECO:0000256" key="2">
    <source>
        <dbReference type="ARBA" id="ARBA00007935"/>
    </source>
</evidence>
<dbReference type="GO" id="GO:0005886">
    <property type="term" value="C:plasma membrane"/>
    <property type="evidence" value="ECO:0007669"/>
    <property type="project" value="UniProtKB-SubCell"/>
</dbReference>
<evidence type="ECO:0000256" key="8">
    <source>
        <dbReference type="SAM" id="Phobius"/>
    </source>
</evidence>
<dbReference type="AlphaFoldDB" id="A0A1G5K250"/>
<evidence type="ECO:0000256" key="4">
    <source>
        <dbReference type="ARBA" id="ARBA00022475"/>
    </source>
</evidence>
<comment type="similarity">
    <text evidence="2">Belongs to the binding-protein-dependent transport system permease family. FecCD subfamily.</text>
</comment>
<feature type="transmembrane region" description="Helical" evidence="8">
    <location>
        <begin position="103"/>
        <end position="121"/>
    </location>
</feature>
<dbReference type="InterPro" id="IPR037294">
    <property type="entry name" value="ABC_BtuC-like"/>
</dbReference>
<evidence type="ECO:0000256" key="5">
    <source>
        <dbReference type="ARBA" id="ARBA00022692"/>
    </source>
</evidence>
<dbReference type="FunFam" id="1.10.3470.10:FF:000001">
    <property type="entry name" value="Vitamin B12 ABC transporter permease BtuC"/>
    <property type="match status" value="1"/>
</dbReference>
<dbReference type="OrthoDB" id="9792889at2"/>
<keyword evidence="10" id="KW-1185">Reference proteome</keyword>
<comment type="subcellular location">
    <subcellularLocation>
        <location evidence="1">Cell membrane</location>
        <topology evidence="1">Multi-pass membrane protein</topology>
    </subcellularLocation>
</comment>
<dbReference type="InterPro" id="IPR000522">
    <property type="entry name" value="ABC_transptr_permease_BtuC"/>
</dbReference>
<dbReference type="PANTHER" id="PTHR30472:SF25">
    <property type="entry name" value="ABC TRANSPORTER PERMEASE PROTEIN MJ0876-RELATED"/>
    <property type="match status" value="1"/>
</dbReference>
<keyword evidence="5 8" id="KW-0812">Transmembrane</keyword>
<accession>A0A1G5K250</accession>
<evidence type="ECO:0000256" key="6">
    <source>
        <dbReference type="ARBA" id="ARBA00022989"/>
    </source>
</evidence>
<evidence type="ECO:0000256" key="1">
    <source>
        <dbReference type="ARBA" id="ARBA00004651"/>
    </source>
</evidence>
<dbReference type="RefSeq" id="WP_091545529.1">
    <property type="nucleotide sequence ID" value="NZ_FMUS01000023.1"/>
</dbReference>